<dbReference type="PANTHER" id="PTHR31385:SF16">
    <property type="entry name" value="COENZYME Q-BINDING PROTEIN COQ10 START DOMAIN-CONTAINING PROTEIN"/>
    <property type="match status" value="1"/>
</dbReference>
<reference evidence="2" key="1">
    <citation type="submission" date="2021-01" db="EMBL/GenBank/DDBJ databases">
        <title>Adiantum capillus-veneris genome.</title>
        <authorList>
            <person name="Fang Y."/>
            <person name="Liao Q."/>
        </authorList>
    </citation>
    <scope>NUCLEOTIDE SEQUENCE</scope>
    <source>
        <strain evidence="2">H3</strain>
        <tissue evidence="2">Leaf</tissue>
    </source>
</reference>
<dbReference type="SUPFAM" id="SSF55961">
    <property type="entry name" value="Bet v1-like"/>
    <property type="match status" value="1"/>
</dbReference>
<name>A0A9D4VDP6_ADICA</name>
<evidence type="ECO:0000313" key="3">
    <source>
        <dbReference type="Proteomes" id="UP000886520"/>
    </source>
</evidence>
<dbReference type="CDD" id="cd07812">
    <property type="entry name" value="SRPBCC"/>
    <property type="match status" value="1"/>
</dbReference>
<gene>
    <name evidence="2" type="ORF">GOP47_0000814</name>
</gene>
<accession>A0A9D4VDP6</accession>
<dbReference type="Gene3D" id="3.30.530.20">
    <property type="match status" value="1"/>
</dbReference>
<protein>
    <recommendedName>
        <fullName evidence="1">Coenzyme Q-binding protein COQ10 START domain-containing protein</fullName>
    </recommendedName>
</protein>
<sequence>MSQEPDVSMKVEEGVFKVSGSVTVEADPETVHSIIRDHRASARVFQSLQRVDITDHGKDDECIVTQHSQWRFLFWSGVYSVTLRFKHDPLAHTSSFCLEKPGMMRRFNGFWTITSLPNEKLDASMVVFRQEIQLAINPPAPFARFGGQIMVNQVKSVLNDIVTEASRMKNGDKSPKTMN</sequence>
<evidence type="ECO:0000313" key="2">
    <source>
        <dbReference type="EMBL" id="KAI5084645.1"/>
    </source>
</evidence>
<dbReference type="PANTHER" id="PTHR31385">
    <property type="entry name" value="PUTATIVE (DUF220)-RELATED"/>
    <property type="match status" value="1"/>
</dbReference>
<dbReference type="EMBL" id="JABFUD020000001">
    <property type="protein sequence ID" value="KAI5084645.1"/>
    <property type="molecule type" value="Genomic_DNA"/>
</dbReference>
<dbReference type="AlphaFoldDB" id="A0A9D4VDP6"/>
<dbReference type="Proteomes" id="UP000886520">
    <property type="component" value="Chromosome 1"/>
</dbReference>
<dbReference type="InterPro" id="IPR023393">
    <property type="entry name" value="START-like_dom_sf"/>
</dbReference>
<keyword evidence="3" id="KW-1185">Reference proteome</keyword>
<dbReference type="OrthoDB" id="530906at2759"/>
<organism evidence="2 3">
    <name type="scientific">Adiantum capillus-veneris</name>
    <name type="common">Maidenhair fern</name>
    <dbReference type="NCBI Taxonomy" id="13818"/>
    <lineage>
        <taxon>Eukaryota</taxon>
        <taxon>Viridiplantae</taxon>
        <taxon>Streptophyta</taxon>
        <taxon>Embryophyta</taxon>
        <taxon>Tracheophyta</taxon>
        <taxon>Polypodiopsida</taxon>
        <taxon>Polypodiidae</taxon>
        <taxon>Polypodiales</taxon>
        <taxon>Pteridineae</taxon>
        <taxon>Pteridaceae</taxon>
        <taxon>Vittarioideae</taxon>
        <taxon>Adiantum</taxon>
    </lineage>
</organism>
<dbReference type="InterPro" id="IPR005031">
    <property type="entry name" value="COQ10_START"/>
</dbReference>
<dbReference type="Pfam" id="PF03364">
    <property type="entry name" value="Polyketide_cyc"/>
    <property type="match status" value="1"/>
</dbReference>
<evidence type="ECO:0000259" key="1">
    <source>
        <dbReference type="Pfam" id="PF03364"/>
    </source>
</evidence>
<comment type="caution">
    <text evidence="2">The sequence shown here is derived from an EMBL/GenBank/DDBJ whole genome shotgun (WGS) entry which is preliminary data.</text>
</comment>
<feature type="domain" description="Coenzyme Q-binding protein COQ10 START" evidence="1">
    <location>
        <begin position="24"/>
        <end position="154"/>
    </location>
</feature>
<proteinExistence type="predicted"/>